<gene>
    <name evidence="1" type="ORF">VSP9026_01673</name>
</gene>
<dbReference type="RefSeq" id="WP_159439453.1">
    <property type="nucleotide sequence ID" value="NZ_AP024907.1"/>
</dbReference>
<accession>A0A1N6M3I3</accession>
<evidence type="ECO:0000313" key="2">
    <source>
        <dbReference type="Proteomes" id="UP000184774"/>
    </source>
</evidence>
<dbReference type="OrthoDB" id="9803333at2"/>
<proteinExistence type="predicted"/>
<reference evidence="1 2" key="1">
    <citation type="submission" date="2016-12" db="EMBL/GenBank/DDBJ databases">
        <authorList>
            <person name="Song W.-J."/>
            <person name="Kurnit D.M."/>
        </authorList>
    </citation>
    <scope>NUCLEOTIDE SEQUENCE [LARGE SCALE GENOMIC DNA]</scope>
    <source>
        <strain evidence="1 2">CECT 9026</strain>
    </source>
</reference>
<dbReference type="Proteomes" id="UP000184774">
    <property type="component" value="Unassembled WGS sequence"/>
</dbReference>
<protein>
    <submittedName>
        <fullName evidence="1">Uncharacterized protein</fullName>
    </submittedName>
</protein>
<dbReference type="AlphaFoldDB" id="A0A1N6M3I3"/>
<organism evidence="1 2">
    <name type="scientific">Vibrio spartinae</name>
    <dbReference type="NCBI Taxonomy" id="1918945"/>
    <lineage>
        <taxon>Bacteria</taxon>
        <taxon>Pseudomonadati</taxon>
        <taxon>Pseudomonadota</taxon>
        <taxon>Gammaproteobacteria</taxon>
        <taxon>Vibrionales</taxon>
        <taxon>Vibrionaceae</taxon>
        <taxon>Vibrio</taxon>
    </lineage>
</organism>
<dbReference type="EMBL" id="FSSB01000010">
    <property type="protein sequence ID" value="SIO93992.1"/>
    <property type="molecule type" value="Genomic_DNA"/>
</dbReference>
<name>A0A1N6M3I3_9VIBR</name>
<evidence type="ECO:0000313" key="1">
    <source>
        <dbReference type="EMBL" id="SIO93992.1"/>
    </source>
</evidence>
<sequence length="52" mass="5447">MTRFPIGGNTLAPGVIMTDFKDGAIRHSEQAQAMILGQRCSTTGLAGSPGRE</sequence>